<dbReference type="AlphaFoldDB" id="A0A226F4E4"/>
<evidence type="ECO:0000313" key="2">
    <source>
        <dbReference type="EMBL" id="OXA64051.1"/>
    </source>
</evidence>
<feature type="signal peptide" evidence="1">
    <location>
        <begin position="1"/>
        <end position="21"/>
    </location>
</feature>
<keyword evidence="3" id="KW-1185">Reference proteome</keyword>
<accession>A0A226F4E4</accession>
<name>A0A226F4E4_FOLCA</name>
<dbReference type="Proteomes" id="UP000198287">
    <property type="component" value="Unassembled WGS sequence"/>
</dbReference>
<dbReference type="EMBL" id="LNIX01000001">
    <property type="protein sequence ID" value="OXA64051.1"/>
    <property type="molecule type" value="Genomic_DNA"/>
</dbReference>
<feature type="chain" id="PRO_5012149611" evidence="1">
    <location>
        <begin position="22"/>
        <end position="142"/>
    </location>
</feature>
<gene>
    <name evidence="2" type="ORF">Fcan01_00903</name>
</gene>
<organism evidence="2 3">
    <name type="scientific">Folsomia candida</name>
    <name type="common">Springtail</name>
    <dbReference type="NCBI Taxonomy" id="158441"/>
    <lineage>
        <taxon>Eukaryota</taxon>
        <taxon>Metazoa</taxon>
        <taxon>Ecdysozoa</taxon>
        <taxon>Arthropoda</taxon>
        <taxon>Hexapoda</taxon>
        <taxon>Collembola</taxon>
        <taxon>Entomobryomorpha</taxon>
        <taxon>Isotomoidea</taxon>
        <taxon>Isotomidae</taxon>
        <taxon>Proisotominae</taxon>
        <taxon>Folsomia</taxon>
    </lineage>
</organism>
<evidence type="ECO:0000313" key="3">
    <source>
        <dbReference type="Proteomes" id="UP000198287"/>
    </source>
</evidence>
<comment type="caution">
    <text evidence="2">The sequence shown here is derived from an EMBL/GenBank/DDBJ whole genome shotgun (WGS) entry which is preliminary data.</text>
</comment>
<evidence type="ECO:0000256" key="1">
    <source>
        <dbReference type="SAM" id="SignalP"/>
    </source>
</evidence>
<sequence>MTIKNGTLVLILILGVVTSLALPVKVIPHQVNEILDTVPSVAKLPPKTTQISASTSSNDLKHTINHPRLVEGQAHLNSPYGSSMLGGYPGVQRMWPPTWPQQRGLHNLFGIGRPRGNQRLAETVGAVLPALEDLLGTVILHR</sequence>
<proteinExistence type="predicted"/>
<protein>
    <submittedName>
        <fullName evidence="2">Uncharacterized protein</fullName>
    </submittedName>
</protein>
<keyword evidence="1" id="KW-0732">Signal</keyword>
<reference evidence="2 3" key="1">
    <citation type="submission" date="2015-12" db="EMBL/GenBank/DDBJ databases">
        <title>The genome of Folsomia candida.</title>
        <authorList>
            <person name="Faddeeva A."/>
            <person name="Derks M.F."/>
            <person name="Anvar Y."/>
            <person name="Smit S."/>
            <person name="Van Straalen N."/>
            <person name="Roelofs D."/>
        </authorList>
    </citation>
    <scope>NUCLEOTIDE SEQUENCE [LARGE SCALE GENOMIC DNA]</scope>
    <source>
        <strain evidence="2 3">VU population</strain>
        <tissue evidence="2">Whole body</tissue>
    </source>
</reference>